<sequence>MKTELKWIEPHEGHFHANIDDRSEYRVHAVSTGGFRAERVDDGFVHHDLGRAGTAAEAQAICQDLHTRTMRRAAWEAYMAENDPPGWE</sequence>
<protein>
    <submittedName>
        <fullName evidence="1">Uncharacterized protein</fullName>
    </submittedName>
</protein>
<evidence type="ECO:0000313" key="1">
    <source>
        <dbReference type="EMBL" id="KBZ61379.1"/>
    </source>
</evidence>
<name>A0A051TWS6_9MYCO</name>
<dbReference type="RefSeq" id="WP_044486758.1">
    <property type="nucleotide sequence ID" value="NZ_KK328284.1"/>
</dbReference>
<proteinExistence type="predicted"/>
<keyword evidence="2" id="KW-1185">Reference proteome</keyword>
<accession>A0A051TWS6</accession>
<evidence type="ECO:0000313" key="2">
    <source>
        <dbReference type="Proteomes" id="UP000025947"/>
    </source>
</evidence>
<dbReference type="PATRIC" id="fig|1324261.3.peg.4372"/>
<dbReference type="EMBL" id="JLXW01000010">
    <property type="protein sequence ID" value="KBZ61379.1"/>
    <property type="molecule type" value="Genomic_DNA"/>
</dbReference>
<dbReference type="HOGENOM" id="CLU_2465724_0_0_11"/>
<dbReference type="Proteomes" id="UP000025947">
    <property type="component" value="Unassembled WGS sequence"/>
</dbReference>
<comment type="caution">
    <text evidence="1">The sequence shown here is derived from an EMBL/GenBank/DDBJ whole genome shotgun (WGS) entry which is preliminary data.</text>
</comment>
<gene>
    <name evidence="1" type="ORF">K875_04335</name>
</gene>
<organism evidence="1 2">
    <name type="scientific">Mycobacterium [tuberculosis] TKK-01-0051</name>
    <dbReference type="NCBI Taxonomy" id="1324261"/>
    <lineage>
        <taxon>Bacteria</taxon>
        <taxon>Bacillati</taxon>
        <taxon>Actinomycetota</taxon>
        <taxon>Actinomycetes</taxon>
        <taxon>Mycobacteriales</taxon>
        <taxon>Mycobacteriaceae</taxon>
        <taxon>Mycobacterium</taxon>
        <taxon>Mycobacterium avium complex (MAC)</taxon>
    </lineage>
</organism>
<dbReference type="AlphaFoldDB" id="A0A051TWS6"/>
<reference evidence="1 2" key="1">
    <citation type="submission" date="2014-04" db="EMBL/GenBank/DDBJ databases">
        <title>The Genome Sequence of Mycobacterium tuberculosis TKK-01-0051.</title>
        <authorList>
            <consortium name="The Broad Institute Genomics Platform"/>
            <consortium name="The Broad Institute Genome Sequencing Center for Infectious Disease"/>
            <person name="Earl A.M."/>
            <person name="Cohen K."/>
            <person name="Pym A."/>
            <person name="Bishai W."/>
            <person name="Maharaj K."/>
            <person name="Desjardins C."/>
            <person name="Abeel T."/>
            <person name="Young S."/>
            <person name="Zeng Q."/>
            <person name="Gargeya S."/>
            <person name="Abouelleil A."/>
            <person name="Alvarado L."/>
            <person name="Chapman S.B."/>
            <person name="Gainer-Dewar J."/>
            <person name="Goldberg J."/>
            <person name="Griggs A."/>
            <person name="Gujja S."/>
            <person name="Hansen M."/>
            <person name="Howarth C."/>
            <person name="Imamovic A."/>
            <person name="Larimer J."/>
            <person name="Murphy C."/>
            <person name="Naylor J."/>
            <person name="Pearson M."/>
            <person name="Poon T.W."/>
            <person name="Priest M."/>
            <person name="Roberts A."/>
            <person name="Saif S."/>
            <person name="Shea T."/>
            <person name="Sykes S."/>
            <person name="Wortman J."/>
            <person name="Nusbaum C."/>
            <person name="Birren B."/>
        </authorList>
    </citation>
    <scope>NUCLEOTIDE SEQUENCE [LARGE SCALE GENOMIC DNA]</scope>
    <source>
        <strain evidence="1 2">TKK-01-0051</strain>
    </source>
</reference>